<feature type="region of interest" description="Disordered" evidence="9">
    <location>
        <begin position="241"/>
        <end position="298"/>
    </location>
</feature>
<evidence type="ECO:0000256" key="6">
    <source>
        <dbReference type="ARBA" id="ARBA00022989"/>
    </source>
</evidence>
<evidence type="ECO:0000259" key="10">
    <source>
        <dbReference type="PROSITE" id="PS50089"/>
    </source>
</evidence>
<feature type="compositionally biased region" description="Polar residues" evidence="9">
    <location>
        <begin position="428"/>
        <end position="437"/>
    </location>
</feature>
<feature type="region of interest" description="Disordered" evidence="9">
    <location>
        <begin position="359"/>
        <end position="439"/>
    </location>
</feature>
<dbReference type="InterPro" id="IPR001841">
    <property type="entry name" value="Znf_RING"/>
</dbReference>
<feature type="compositionally biased region" description="Basic residues" evidence="9">
    <location>
        <begin position="1"/>
        <end position="12"/>
    </location>
</feature>
<dbReference type="GO" id="GO:0008270">
    <property type="term" value="F:zinc ion binding"/>
    <property type="evidence" value="ECO:0007669"/>
    <property type="project" value="UniProtKB-KW"/>
</dbReference>
<dbReference type="PANTHER" id="PTHR47168">
    <property type="entry name" value="RING ZINC FINGER DOMAIN SUPERFAMILY PROTEIN-RELATED"/>
    <property type="match status" value="1"/>
</dbReference>
<feature type="region of interest" description="Disordered" evidence="9">
    <location>
        <begin position="1"/>
        <end position="77"/>
    </location>
</feature>
<comment type="caution">
    <text evidence="11">The sequence shown here is derived from an EMBL/GenBank/DDBJ whole genome shotgun (WGS) entry which is preliminary data.</text>
</comment>
<dbReference type="Proteomes" id="UP001295794">
    <property type="component" value="Unassembled WGS sequence"/>
</dbReference>
<dbReference type="InterPro" id="IPR011016">
    <property type="entry name" value="Znf_RING-CH"/>
</dbReference>
<comment type="subcellular location">
    <subcellularLocation>
        <location evidence="1">Membrane</location>
        <topology evidence="1">Single-pass membrane protein</topology>
    </subcellularLocation>
</comment>
<dbReference type="PANTHER" id="PTHR47168:SF1">
    <property type="entry name" value="OS02G0798600 PROTEIN"/>
    <property type="match status" value="1"/>
</dbReference>
<accession>A0AAD2H3X1</accession>
<feature type="domain" description="RING-type" evidence="10">
    <location>
        <begin position="789"/>
        <end position="831"/>
    </location>
</feature>
<gene>
    <name evidence="11" type="ORF">MYCIT1_LOCUS9480</name>
</gene>
<feature type="region of interest" description="Disordered" evidence="9">
    <location>
        <begin position="321"/>
        <end position="341"/>
    </location>
</feature>
<evidence type="ECO:0000256" key="2">
    <source>
        <dbReference type="ARBA" id="ARBA00022692"/>
    </source>
</evidence>
<protein>
    <recommendedName>
        <fullName evidence="10">RING-type domain-containing protein</fullName>
    </recommendedName>
</protein>
<feature type="compositionally biased region" description="Low complexity" evidence="9">
    <location>
        <begin position="276"/>
        <end position="295"/>
    </location>
</feature>
<dbReference type="InterPro" id="IPR051653">
    <property type="entry name" value="E3_ligase_sorting_rcpt"/>
</dbReference>
<feature type="compositionally biased region" description="Low complexity" evidence="9">
    <location>
        <begin position="188"/>
        <end position="214"/>
    </location>
</feature>
<sequence length="852" mass="89354">MGQSASHRRRSASHSNHGISTRGASADRIASASAPTEPAPRTVTRTRRPSKSRFRNSILGLVGKMDGRRSRRASCAPEELDVGLGAGELSFGGDAVEPQLPDVHAEQEEEEALPLVQNFDEPPVETLVEDFAETADETPEVRERAATPVPYQPALPVSPPVTPPARTFPPHGTLVVVQGVVHTTDIQPSNSNPINSNPSDTDGANSPSVPISNSSIDVLGTLLTVAAQATAASLLSSASAASAPSASSPSTRSATPPTAAAESLGDAREPSMDSDSLTPTTAPTSLPATPASPAAYPQDERTRMLSEMARAFNVGLGLGLGNNRNGGGASISDASPTPDEGTFERFLVDLQAELRVALSGAGQSGGEQENSHEDQVEQPDEDGEAEDEAEGDVDEEDGDDGEDEDEDEDGDDDDDSTEQGSEPLETPASDSASTSEPSGIHAQEELRSDGLSITHDASPVVEPSPLGRPGIGLNWWRLHRFPAINSSTAYSALALAGSNSMPEQEHLPQPVAQQEQETVVTNQVTAAIQDGTAAEAATSASTRDGRTMIPVILIGLQSVQLGSAAAGVWGAPGAVQAPPPVPELEEQQPAPELPATTDPFGPIRERAARRRSWWRRARESVSTGRLSTPPPSTPTTDTGDFDLEAEALPGPEPVAAPGPEVVQESEVASEPQAGSAAEAVPEAETGGRSPMTANDSSQTFLIYVIGGKSADSTQPFWNSSFAGYYPPDHGLLADGVQSFEALIRELGDLLGHMRPTTATKTDIERAGLPVMHRDGLKSANVIDNCIEKCLICLDDYEEMDDIRVLSCRHAFHQGCVDRWLETGKNNCPACRGKGVTIDPIPPRAAVPAPPTV</sequence>
<feature type="compositionally biased region" description="Acidic residues" evidence="9">
    <location>
        <begin position="376"/>
        <end position="417"/>
    </location>
</feature>
<organism evidence="11 12">
    <name type="scientific">Mycena citricolor</name>
    <dbReference type="NCBI Taxonomy" id="2018698"/>
    <lineage>
        <taxon>Eukaryota</taxon>
        <taxon>Fungi</taxon>
        <taxon>Dikarya</taxon>
        <taxon>Basidiomycota</taxon>
        <taxon>Agaricomycotina</taxon>
        <taxon>Agaricomycetes</taxon>
        <taxon>Agaricomycetidae</taxon>
        <taxon>Agaricales</taxon>
        <taxon>Marasmiineae</taxon>
        <taxon>Mycenaceae</taxon>
        <taxon>Mycena</taxon>
    </lineage>
</organism>
<keyword evidence="2" id="KW-0812">Transmembrane</keyword>
<evidence type="ECO:0000256" key="3">
    <source>
        <dbReference type="ARBA" id="ARBA00022723"/>
    </source>
</evidence>
<dbReference type="Gene3D" id="3.30.40.10">
    <property type="entry name" value="Zinc/RING finger domain, C3HC4 (zinc finger)"/>
    <property type="match status" value="1"/>
</dbReference>
<keyword evidence="6" id="KW-1133">Transmembrane helix</keyword>
<dbReference type="SUPFAM" id="SSF57850">
    <property type="entry name" value="RING/U-box"/>
    <property type="match status" value="1"/>
</dbReference>
<dbReference type="SMART" id="SM00744">
    <property type="entry name" value="RINGv"/>
    <property type="match status" value="1"/>
</dbReference>
<dbReference type="AlphaFoldDB" id="A0AAD2H3X1"/>
<evidence type="ECO:0000256" key="8">
    <source>
        <dbReference type="PROSITE-ProRule" id="PRU00175"/>
    </source>
</evidence>
<feature type="region of interest" description="Disordered" evidence="9">
    <location>
        <begin position="135"/>
        <end position="214"/>
    </location>
</feature>
<feature type="compositionally biased region" description="Pro residues" evidence="9">
    <location>
        <begin position="150"/>
        <end position="167"/>
    </location>
</feature>
<dbReference type="EMBL" id="CAVNYO010000117">
    <property type="protein sequence ID" value="CAK5267182.1"/>
    <property type="molecule type" value="Genomic_DNA"/>
</dbReference>
<keyword evidence="12" id="KW-1185">Reference proteome</keyword>
<dbReference type="GO" id="GO:0016020">
    <property type="term" value="C:membrane"/>
    <property type="evidence" value="ECO:0007669"/>
    <property type="project" value="UniProtKB-SubCell"/>
</dbReference>
<feature type="compositionally biased region" description="Basic residues" evidence="9">
    <location>
        <begin position="44"/>
        <end position="54"/>
    </location>
</feature>
<keyword evidence="7" id="KW-0472">Membrane</keyword>
<feature type="region of interest" description="Disordered" evidence="9">
    <location>
        <begin position="577"/>
        <end position="693"/>
    </location>
</feature>
<dbReference type="Pfam" id="PF13639">
    <property type="entry name" value="zf-RING_2"/>
    <property type="match status" value="1"/>
</dbReference>
<reference evidence="11" key="1">
    <citation type="submission" date="2023-11" db="EMBL/GenBank/DDBJ databases">
        <authorList>
            <person name="De Vega J J."/>
            <person name="De Vega J J."/>
        </authorList>
    </citation>
    <scope>NUCLEOTIDE SEQUENCE</scope>
</reference>
<dbReference type="SMART" id="SM00184">
    <property type="entry name" value="RING"/>
    <property type="match status" value="1"/>
</dbReference>
<proteinExistence type="predicted"/>
<dbReference type="PROSITE" id="PS50089">
    <property type="entry name" value="ZF_RING_2"/>
    <property type="match status" value="1"/>
</dbReference>
<keyword evidence="5" id="KW-0862">Zinc</keyword>
<evidence type="ECO:0000256" key="7">
    <source>
        <dbReference type="ARBA" id="ARBA00023136"/>
    </source>
</evidence>
<evidence type="ECO:0000256" key="5">
    <source>
        <dbReference type="ARBA" id="ARBA00022833"/>
    </source>
</evidence>
<evidence type="ECO:0000256" key="1">
    <source>
        <dbReference type="ARBA" id="ARBA00004167"/>
    </source>
</evidence>
<keyword evidence="3" id="KW-0479">Metal-binding</keyword>
<dbReference type="InterPro" id="IPR013083">
    <property type="entry name" value="Znf_RING/FYVE/PHD"/>
</dbReference>
<evidence type="ECO:0000256" key="4">
    <source>
        <dbReference type="ARBA" id="ARBA00022771"/>
    </source>
</evidence>
<feature type="region of interest" description="Disordered" evidence="9">
    <location>
        <begin position="102"/>
        <end position="122"/>
    </location>
</feature>
<evidence type="ECO:0000256" key="9">
    <source>
        <dbReference type="SAM" id="MobiDB-lite"/>
    </source>
</evidence>
<feature type="compositionally biased region" description="Low complexity" evidence="9">
    <location>
        <begin position="241"/>
        <end position="261"/>
    </location>
</feature>
<dbReference type="CDD" id="cd16454">
    <property type="entry name" value="RING-H2_PA-TM-RING"/>
    <property type="match status" value="1"/>
</dbReference>
<keyword evidence="4 8" id="KW-0863">Zinc-finger</keyword>
<evidence type="ECO:0000313" key="11">
    <source>
        <dbReference type="EMBL" id="CAK5267182.1"/>
    </source>
</evidence>
<name>A0AAD2H3X1_9AGAR</name>
<evidence type="ECO:0000313" key="12">
    <source>
        <dbReference type="Proteomes" id="UP001295794"/>
    </source>
</evidence>